<evidence type="ECO:0000256" key="7">
    <source>
        <dbReference type="ARBA" id="ARBA00023002"/>
    </source>
</evidence>
<keyword evidence="8" id="KW-0186">Copper</keyword>
<evidence type="ECO:0000256" key="5">
    <source>
        <dbReference type="ARBA" id="ARBA00022729"/>
    </source>
</evidence>
<feature type="signal peptide" evidence="11">
    <location>
        <begin position="1"/>
        <end position="23"/>
    </location>
</feature>
<feature type="domain" description="Plastocyanin-like" evidence="12">
    <location>
        <begin position="276"/>
        <end position="354"/>
    </location>
</feature>
<comment type="similarity">
    <text evidence="3">Belongs to the multicopper oxidase family.</text>
</comment>
<dbReference type="AlphaFoldDB" id="A0A2P2J5W1"/>
<dbReference type="InterPro" id="IPR052152">
    <property type="entry name" value="LPR1/LPR2"/>
</dbReference>
<dbReference type="CDD" id="cd13868">
    <property type="entry name" value="CuRO_2_CotA_like"/>
    <property type="match status" value="1"/>
</dbReference>
<dbReference type="InterPro" id="IPR008972">
    <property type="entry name" value="Cupredoxin"/>
</dbReference>
<evidence type="ECO:0000256" key="4">
    <source>
        <dbReference type="ARBA" id="ARBA00022723"/>
    </source>
</evidence>
<evidence type="ECO:0000256" key="11">
    <source>
        <dbReference type="SAM" id="SignalP"/>
    </source>
</evidence>
<reference evidence="15" key="1">
    <citation type="submission" date="2018-02" db="EMBL/GenBank/DDBJ databases">
        <title>Rhizophora mucronata_Transcriptome.</title>
        <authorList>
            <person name="Meera S.P."/>
            <person name="Sreeshan A."/>
            <person name="Augustine A."/>
        </authorList>
    </citation>
    <scope>NUCLEOTIDE SEQUENCE</scope>
    <source>
        <tissue evidence="15">Leaf</tissue>
    </source>
</reference>
<evidence type="ECO:0000259" key="14">
    <source>
        <dbReference type="Pfam" id="PF07732"/>
    </source>
</evidence>
<dbReference type="Pfam" id="PF07732">
    <property type="entry name" value="Cu-oxidase_3"/>
    <property type="match status" value="1"/>
</dbReference>
<evidence type="ECO:0000256" key="3">
    <source>
        <dbReference type="ARBA" id="ARBA00010609"/>
    </source>
</evidence>
<protein>
    <recommendedName>
        <fullName evidence="16">Multicopper oxidase LPR1</fullName>
    </recommendedName>
</protein>
<dbReference type="InterPro" id="IPR001117">
    <property type="entry name" value="Cu-oxidase_2nd"/>
</dbReference>
<keyword evidence="5 11" id="KW-0732">Signal</keyword>
<evidence type="ECO:0000259" key="12">
    <source>
        <dbReference type="Pfam" id="PF00394"/>
    </source>
</evidence>
<dbReference type="GO" id="GO:0016491">
    <property type="term" value="F:oxidoreductase activity"/>
    <property type="evidence" value="ECO:0007669"/>
    <property type="project" value="UniProtKB-KW"/>
</dbReference>
<dbReference type="CDD" id="cd13891">
    <property type="entry name" value="CuRO_3_CotA_like"/>
    <property type="match status" value="1"/>
</dbReference>
<keyword evidence="9" id="KW-0472">Membrane</keyword>
<dbReference type="GO" id="GO:0005789">
    <property type="term" value="C:endoplasmic reticulum membrane"/>
    <property type="evidence" value="ECO:0007669"/>
    <property type="project" value="UniProtKB-SubCell"/>
</dbReference>
<feature type="domain" description="Plastocyanin-like" evidence="14">
    <location>
        <begin position="138"/>
        <end position="214"/>
    </location>
</feature>
<name>A0A2P2J5W1_RHIMU</name>
<dbReference type="EMBL" id="GGEC01008377">
    <property type="protein sequence ID" value="MBW88860.1"/>
    <property type="molecule type" value="Transcribed_RNA"/>
</dbReference>
<dbReference type="GO" id="GO:0016036">
    <property type="term" value="P:cellular response to phosphate starvation"/>
    <property type="evidence" value="ECO:0007669"/>
    <property type="project" value="InterPro"/>
</dbReference>
<dbReference type="GO" id="GO:0010073">
    <property type="term" value="P:meristem maintenance"/>
    <property type="evidence" value="ECO:0007669"/>
    <property type="project" value="UniProtKB-ARBA"/>
</dbReference>
<dbReference type="Gene3D" id="2.60.40.420">
    <property type="entry name" value="Cupredoxins - blue copper proteins"/>
    <property type="match status" value="3"/>
</dbReference>
<dbReference type="FunFam" id="2.60.40.420:FF:000087">
    <property type="entry name" value="Spore coat protein A"/>
    <property type="match status" value="1"/>
</dbReference>
<dbReference type="InterPro" id="IPR011706">
    <property type="entry name" value="Cu-oxidase_C"/>
</dbReference>
<keyword evidence="6" id="KW-0256">Endoplasmic reticulum</keyword>
<evidence type="ECO:0000256" key="2">
    <source>
        <dbReference type="ARBA" id="ARBA00004406"/>
    </source>
</evidence>
<dbReference type="InterPro" id="IPR011707">
    <property type="entry name" value="Cu-oxidase-like_N"/>
</dbReference>
<evidence type="ECO:0000256" key="10">
    <source>
        <dbReference type="ARBA" id="ARBA00023180"/>
    </source>
</evidence>
<evidence type="ECO:0000259" key="13">
    <source>
        <dbReference type="Pfam" id="PF07731"/>
    </source>
</evidence>
<feature type="domain" description="Plastocyanin-like" evidence="13">
    <location>
        <begin position="413"/>
        <end position="570"/>
    </location>
</feature>
<dbReference type="PANTHER" id="PTHR48461">
    <property type="entry name" value="MULTICOPPER OXIDASE LPR1-LIKE"/>
    <property type="match status" value="1"/>
</dbReference>
<evidence type="ECO:0008006" key="16">
    <source>
        <dbReference type="Google" id="ProtNLM"/>
    </source>
</evidence>
<dbReference type="Pfam" id="PF07731">
    <property type="entry name" value="Cu-oxidase_2"/>
    <property type="match status" value="1"/>
</dbReference>
<dbReference type="GO" id="GO:0005507">
    <property type="term" value="F:copper ion binding"/>
    <property type="evidence" value="ECO:0007669"/>
    <property type="project" value="InterPro"/>
</dbReference>
<evidence type="ECO:0000313" key="15">
    <source>
        <dbReference type="EMBL" id="MBW88860.1"/>
    </source>
</evidence>
<evidence type="ECO:0000256" key="9">
    <source>
        <dbReference type="ARBA" id="ARBA00023136"/>
    </source>
</evidence>
<dbReference type="SUPFAM" id="SSF49503">
    <property type="entry name" value="Cupredoxins"/>
    <property type="match status" value="3"/>
</dbReference>
<evidence type="ECO:0000256" key="1">
    <source>
        <dbReference type="ARBA" id="ARBA00001935"/>
    </source>
</evidence>
<dbReference type="FunFam" id="2.60.40.420:FF:000081">
    <property type="entry name" value="Spore coat protein A"/>
    <property type="match status" value="1"/>
</dbReference>
<dbReference type="FunFam" id="2.60.40.420:FF:000102">
    <property type="entry name" value="Multi-copper oxidase type I family protein"/>
    <property type="match status" value="1"/>
</dbReference>
<keyword evidence="4" id="KW-0479">Metal-binding</keyword>
<dbReference type="Pfam" id="PF00394">
    <property type="entry name" value="Cu-oxidase"/>
    <property type="match status" value="1"/>
</dbReference>
<evidence type="ECO:0000256" key="8">
    <source>
        <dbReference type="ARBA" id="ARBA00023008"/>
    </source>
</evidence>
<comment type="cofactor">
    <cofactor evidence="1">
        <name>Cu cation</name>
        <dbReference type="ChEBI" id="CHEBI:23378"/>
    </cofactor>
</comment>
<dbReference type="CDD" id="cd13844">
    <property type="entry name" value="CuRO_1_BOD_CotA_like"/>
    <property type="match status" value="1"/>
</dbReference>
<feature type="chain" id="PRO_5015169742" description="Multicopper oxidase LPR1" evidence="11">
    <location>
        <begin position="24"/>
        <end position="574"/>
    </location>
</feature>
<evidence type="ECO:0000256" key="6">
    <source>
        <dbReference type="ARBA" id="ARBA00022824"/>
    </source>
</evidence>
<organism evidence="15">
    <name type="scientific">Rhizophora mucronata</name>
    <name type="common">Asiatic mangrove</name>
    <dbReference type="NCBI Taxonomy" id="61149"/>
    <lineage>
        <taxon>Eukaryota</taxon>
        <taxon>Viridiplantae</taxon>
        <taxon>Streptophyta</taxon>
        <taxon>Embryophyta</taxon>
        <taxon>Tracheophyta</taxon>
        <taxon>Spermatophyta</taxon>
        <taxon>Magnoliopsida</taxon>
        <taxon>eudicotyledons</taxon>
        <taxon>Gunneridae</taxon>
        <taxon>Pentapetalae</taxon>
        <taxon>rosids</taxon>
        <taxon>fabids</taxon>
        <taxon>Malpighiales</taxon>
        <taxon>Rhizophoraceae</taxon>
        <taxon>Rhizophora</taxon>
    </lineage>
</organism>
<comment type="subcellular location">
    <subcellularLocation>
        <location evidence="2">Endoplasmic reticulum membrane</location>
        <topology evidence="2">Peripheral membrane protein</topology>
    </subcellularLocation>
</comment>
<keyword evidence="7" id="KW-0560">Oxidoreductase</keyword>
<keyword evidence="10" id="KW-0325">Glycoprotein</keyword>
<dbReference type="PANTHER" id="PTHR48461:SF1">
    <property type="entry name" value="MULTICOPPER OXIDASE LPR1-LIKE"/>
    <property type="match status" value="1"/>
</dbReference>
<proteinExistence type="inferred from homology"/>
<accession>A0A2P2J5W1</accession>
<sequence>MERYLLLHILSIALLGGLVPTWSEDKLISPLRLEMFVDELPDVPKIRGFDFVDGAPKPRELKIGMYKKKWKFHRDLPPTPVFAYGTSKSHATVPGPTIEAVHGVDTYVKWTNHLPSKHILPWDPTIPTAIPSRKKGIPTVVHLHGNIGEPESDGNAGSWFTRGFKDKGPKWTKKIFHYDNRQQPGNLWYHDHAKGLTRVNLLAGLIGAYVIRHPAVESRLRLPRGDEFDRTMMVFDRSFHKDGKIFMNSTGNNPTIHPQWQPEYFGDVIIVNGKAWPRMTVRRRKYRFRIINASNARFFRFFFTNGLQFIHVASDSVYLEESTTTNETLLAPSEIADVVVDFSKSNSDTTILANDAAYPYPTGDPVNKANGKIMKFIINKRPEVDTCTVPKTLIKYPSPDLSCASQTRYIAMYEYTSDADEPTHLYINGRSYDAPVTETPRVGTSEVWYVINLTDDNHPLHIHFGLFVVIDQTELVNPEKKFKACMMKMNDAIKCKIGNYARGSKLRVPAHEKGWKNVYKMRPGYVTKILVKFAYIHTNSSYPFDPTKEPGYVYHCHILDHEDNVMMRPLKLVK</sequence>